<keyword evidence="6 10" id="KW-0238">DNA-binding</keyword>
<evidence type="ECO:0000256" key="4">
    <source>
        <dbReference type="ARBA" id="ARBA00011726"/>
    </source>
</evidence>
<evidence type="ECO:0000256" key="3">
    <source>
        <dbReference type="ARBA" id="ARBA00007853"/>
    </source>
</evidence>
<dbReference type="FunFam" id="2.30.30.1040:FF:000002">
    <property type="entry name" value="Auxin response factor"/>
    <property type="match status" value="1"/>
</dbReference>
<dbReference type="GO" id="GO:0007389">
    <property type="term" value="P:pattern specification process"/>
    <property type="evidence" value="ECO:0007669"/>
    <property type="project" value="UniProtKB-ARBA"/>
</dbReference>
<proteinExistence type="inferred from homology"/>
<protein>
    <recommendedName>
        <fullName evidence="10">Auxin response factor</fullName>
    </recommendedName>
</protein>
<evidence type="ECO:0000259" key="12">
    <source>
        <dbReference type="PROSITE" id="PS50863"/>
    </source>
</evidence>
<evidence type="ECO:0000256" key="5">
    <source>
        <dbReference type="ARBA" id="ARBA00023015"/>
    </source>
</evidence>
<dbReference type="PANTHER" id="PTHR31384:SF165">
    <property type="entry name" value="AUXIN RESPONSE FACTOR 22"/>
    <property type="match status" value="1"/>
</dbReference>
<comment type="subcellular location">
    <subcellularLocation>
        <location evidence="2 10">Nucleus</location>
    </subcellularLocation>
</comment>
<dbReference type="InterPro" id="IPR003340">
    <property type="entry name" value="B3_DNA-bd"/>
</dbReference>
<dbReference type="InterPro" id="IPR044835">
    <property type="entry name" value="ARF_plant"/>
</dbReference>
<dbReference type="Gene3D" id="2.30.30.1040">
    <property type="match status" value="1"/>
</dbReference>
<dbReference type="InterPro" id="IPR015300">
    <property type="entry name" value="DNA-bd_pseudobarrel_sf"/>
</dbReference>
<dbReference type="SUPFAM" id="SSF101936">
    <property type="entry name" value="DNA-binding pseudobarrel domain"/>
    <property type="match status" value="1"/>
</dbReference>
<evidence type="ECO:0000259" key="13">
    <source>
        <dbReference type="PROSITE" id="PS51745"/>
    </source>
</evidence>
<feature type="compositionally biased region" description="Polar residues" evidence="11">
    <location>
        <begin position="611"/>
        <end position="639"/>
    </location>
</feature>
<organism evidence="14">
    <name type="scientific">Oryza sativa subsp. japonica</name>
    <name type="common">Rice</name>
    <dbReference type="NCBI Taxonomy" id="39947"/>
    <lineage>
        <taxon>Eukaryota</taxon>
        <taxon>Viridiplantae</taxon>
        <taxon>Streptophyta</taxon>
        <taxon>Embryophyta</taxon>
        <taxon>Tracheophyta</taxon>
        <taxon>Spermatophyta</taxon>
        <taxon>Magnoliopsida</taxon>
        <taxon>Liliopsida</taxon>
        <taxon>Poales</taxon>
        <taxon>Poaceae</taxon>
        <taxon>BOP clade</taxon>
        <taxon>Oryzoideae</taxon>
        <taxon>Oryzeae</taxon>
        <taxon>Oryzinae</taxon>
        <taxon>Oryza</taxon>
        <taxon>Oryza sativa</taxon>
    </lineage>
</organism>
<dbReference type="SMART" id="SM01019">
    <property type="entry name" value="B3"/>
    <property type="match status" value="1"/>
</dbReference>
<dbReference type="Pfam" id="PF02362">
    <property type="entry name" value="B3"/>
    <property type="match status" value="1"/>
</dbReference>
<dbReference type="PROSITE" id="PS50863">
    <property type="entry name" value="B3"/>
    <property type="match status" value="1"/>
</dbReference>
<dbReference type="Pfam" id="PF06507">
    <property type="entry name" value="ARF_AD"/>
    <property type="match status" value="1"/>
</dbReference>
<dbReference type="Gene3D" id="3.10.20.90">
    <property type="entry name" value="Phosphatidylinositol 3-kinase Catalytic Subunit, Chain A, domain 1"/>
    <property type="match status" value="1"/>
</dbReference>
<reference evidence="14" key="2">
    <citation type="submission" date="2008-12" db="EMBL/GenBank/DDBJ databases">
        <title>Improved gene annotation of the rice (Oryza sativa) genomes.</title>
        <authorList>
            <person name="Wang J."/>
            <person name="Li R."/>
            <person name="Fan W."/>
            <person name="Huang Q."/>
            <person name="Zhang J."/>
            <person name="Zhou Y."/>
            <person name="Hu Y."/>
            <person name="Zi S."/>
            <person name="Li J."/>
            <person name="Ni P."/>
            <person name="Zheng H."/>
            <person name="Zhang Y."/>
            <person name="Zhao M."/>
            <person name="Hao Q."/>
            <person name="McDermott J."/>
            <person name="Samudrala R."/>
            <person name="Kristiansen K."/>
            <person name="Wong G.K.-S."/>
        </authorList>
    </citation>
    <scope>NUCLEOTIDE SEQUENCE</scope>
</reference>
<feature type="domain" description="TF-B3" evidence="12">
    <location>
        <begin position="190"/>
        <end position="292"/>
    </location>
</feature>
<dbReference type="InterPro" id="IPR053793">
    <property type="entry name" value="PB1-like"/>
</dbReference>
<feature type="domain" description="PB1" evidence="13">
    <location>
        <begin position="665"/>
        <end position="745"/>
    </location>
</feature>
<comment type="similarity">
    <text evidence="3 10">Belongs to the ARF family.</text>
</comment>
<dbReference type="GO" id="GO:0051301">
    <property type="term" value="P:cell division"/>
    <property type="evidence" value="ECO:0007669"/>
    <property type="project" value="UniProtKB-ARBA"/>
</dbReference>
<comment type="subunit">
    <text evidence="4 10">Homodimers and heterodimers.</text>
</comment>
<feature type="region of interest" description="Disordered" evidence="11">
    <location>
        <begin position="611"/>
        <end position="641"/>
    </location>
</feature>
<dbReference type="GO" id="GO:0006355">
    <property type="term" value="P:regulation of DNA-templated transcription"/>
    <property type="evidence" value="ECO:0007669"/>
    <property type="project" value="InterPro"/>
</dbReference>
<evidence type="ECO:0000313" key="14">
    <source>
        <dbReference type="EMBL" id="EEE51150.1"/>
    </source>
</evidence>
<dbReference type="PANTHER" id="PTHR31384">
    <property type="entry name" value="AUXIN RESPONSE FACTOR 4-RELATED"/>
    <property type="match status" value="1"/>
</dbReference>
<evidence type="ECO:0000256" key="7">
    <source>
        <dbReference type="ARBA" id="ARBA00023163"/>
    </source>
</evidence>
<dbReference type="FunFam" id="2.40.330.10:FF:000001">
    <property type="entry name" value="Auxin response factor"/>
    <property type="match status" value="1"/>
</dbReference>
<evidence type="ECO:0000256" key="2">
    <source>
        <dbReference type="ARBA" id="ARBA00004123"/>
    </source>
</evidence>
<evidence type="ECO:0000256" key="10">
    <source>
        <dbReference type="RuleBase" id="RU004561"/>
    </source>
</evidence>
<name>B9G6A3_ORYSJ</name>
<keyword evidence="5 10" id="KW-0805">Transcription regulation</keyword>
<accession>B9G6A3</accession>
<dbReference type="CDD" id="cd10017">
    <property type="entry name" value="B3_DNA"/>
    <property type="match status" value="1"/>
</dbReference>
<keyword evidence="9 10" id="KW-0927">Auxin signaling pathway</keyword>
<dbReference type="EMBL" id="CM000147">
    <property type="protein sequence ID" value="EEE51150.1"/>
    <property type="molecule type" value="Genomic_DNA"/>
</dbReference>
<dbReference type="GO" id="GO:0048829">
    <property type="term" value="P:root cap development"/>
    <property type="evidence" value="ECO:0007669"/>
    <property type="project" value="UniProtKB-ARBA"/>
</dbReference>
<dbReference type="GO" id="GO:0005634">
    <property type="term" value="C:nucleus"/>
    <property type="evidence" value="ECO:0007669"/>
    <property type="project" value="UniProtKB-SubCell"/>
</dbReference>
<evidence type="ECO:0000256" key="6">
    <source>
        <dbReference type="ARBA" id="ARBA00023125"/>
    </source>
</evidence>
<evidence type="ECO:0000256" key="9">
    <source>
        <dbReference type="ARBA" id="ARBA00023294"/>
    </source>
</evidence>
<dbReference type="GO" id="GO:0003677">
    <property type="term" value="F:DNA binding"/>
    <property type="evidence" value="ECO:0007669"/>
    <property type="project" value="UniProtKB-KW"/>
</dbReference>
<comment type="function">
    <text evidence="1 10">Auxin response factors (ARFs) are transcriptional factors that bind specifically to the DNA sequence 5'-TGTCTC-3' found in the auxin-responsive promoter elements (AuxREs).</text>
</comment>
<dbReference type="GO" id="GO:0009734">
    <property type="term" value="P:auxin-activated signaling pathway"/>
    <property type="evidence" value="ECO:0007669"/>
    <property type="project" value="UniProtKB-KW"/>
</dbReference>
<dbReference type="AlphaFoldDB" id="B9G6A3"/>
<evidence type="ECO:0000256" key="1">
    <source>
        <dbReference type="ARBA" id="ARBA00003182"/>
    </source>
</evidence>
<evidence type="ECO:0000256" key="11">
    <source>
        <dbReference type="SAM" id="MobiDB-lite"/>
    </source>
</evidence>
<evidence type="ECO:0000256" key="8">
    <source>
        <dbReference type="ARBA" id="ARBA00023242"/>
    </source>
</evidence>
<dbReference type="PROSITE" id="PS51745">
    <property type="entry name" value="PB1"/>
    <property type="match status" value="1"/>
</dbReference>
<reference evidence="14" key="1">
    <citation type="journal article" date="2005" name="PLoS Biol.">
        <title>The genomes of Oryza sativa: a history of duplications.</title>
        <authorList>
            <person name="Yu J."/>
            <person name="Wang J."/>
            <person name="Lin W."/>
            <person name="Li S."/>
            <person name="Li H."/>
            <person name="Zhou J."/>
            <person name="Ni P."/>
            <person name="Dong W."/>
            <person name="Hu S."/>
            <person name="Zeng C."/>
            <person name="Zhang J."/>
            <person name="Zhang Y."/>
            <person name="Li R."/>
            <person name="Xu Z."/>
            <person name="Li S."/>
            <person name="Li X."/>
            <person name="Zheng H."/>
            <person name="Cong L."/>
            <person name="Lin L."/>
            <person name="Yin J."/>
            <person name="Geng J."/>
            <person name="Li G."/>
            <person name="Shi J."/>
            <person name="Liu J."/>
            <person name="Lv H."/>
            <person name="Li J."/>
            <person name="Wang J."/>
            <person name="Deng Y."/>
            <person name="Ran L."/>
            <person name="Shi X."/>
            <person name="Wang X."/>
            <person name="Wu Q."/>
            <person name="Li C."/>
            <person name="Ren X."/>
            <person name="Wang J."/>
            <person name="Wang X."/>
            <person name="Li D."/>
            <person name="Liu D."/>
            <person name="Zhang X."/>
            <person name="Ji Z."/>
            <person name="Zhao W."/>
            <person name="Sun Y."/>
            <person name="Zhang Z."/>
            <person name="Bao J."/>
            <person name="Han Y."/>
            <person name="Dong L."/>
            <person name="Ji J."/>
            <person name="Chen P."/>
            <person name="Wu S."/>
            <person name="Liu J."/>
            <person name="Xiao Y."/>
            <person name="Bu D."/>
            <person name="Tan J."/>
            <person name="Yang L."/>
            <person name="Ye C."/>
            <person name="Zhang J."/>
            <person name="Xu J."/>
            <person name="Zhou Y."/>
            <person name="Yu Y."/>
            <person name="Zhang B."/>
            <person name="Zhuang S."/>
            <person name="Wei H."/>
            <person name="Liu B."/>
            <person name="Lei M."/>
            <person name="Yu H."/>
            <person name="Li Y."/>
            <person name="Xu H."/>
            <person name="Wei S."/>
            <person name="He X."/>
            <person name="Fang L."/>
            <person name="Zhang Z."/>
            <person name="Zhang Y."/>
            <person name="Huang X."/>
            <person name="Su Z."/>
            <person name="Tong W."/>
            <person name="Li J."/>
            <person name="Tong Z."/>
            <person name="Li S."/>
            <person name="Ye J."/>
            <person name="Wang L."/>
            <person name="Fang L."/>
            <person name="Lei T."/>
            <person name="Chen C."/>
            <person name="Chen H."/>
            <person name="Xu Z."/>
            <person name="Li H."/>
            <person name="Huang H."/>
            <person name="Zhang F."/>
            <person name="Xu H."/>
            <person name="Li N."/>
            <person name="Zhao C."/>
            <person name="Li S."/>
            <person name="Dong L."/>
            <person name="Huang Y."/>
            <person name="Li L."/>
            <person name="Xi Y."/>
            <person name="Qi Q."/>
            <person name="Li W."/>
            <person name="Zhang B."/>
            <person name="Hu W."/>
            <person name="Zhang Y."/>
            <person name="Tian X."/>
            <person name="Jiao Y."/>
            <person name="Liang X."/>
            <person name="Jin J."/>
            <person name="Gao L."/>
            <person name="Zheng W."/>
            <person name="Hao B."/>
            <person name="Liu S."/>
            <person name="Wang W."/>
            <person name="Yuan L."/>
            <person name="Cao M."/>
            <person name="McDermott J."/>
            <person name="Samudrala R."/>
            <person name="Wang J."/>
            <person name="Wong G.K."/>
            <person name="Yang H."/>
        </authorList>
    </citation>
    <scope>NUCLEOTIDE SEQUENCE [LARGE SCALE GENOMIC DNA]</scope>
</reference>
<sequence length="760" mass="82640">MVISRTLVVRGFDELWETIRPVLVSSDGPASMSKNGLLLVVSEEFWIGKVWWVSGDRIWGLEMKEVGEVEEVRCLDPQLWHACAGGMVQMPAPRSRVYYFAQGHAEHADGGGGAAAAAAELGPRALPPLVLCRVEGVQFLADRDSDEVYAKIRLAPVAPGEAEFREPDELCPLGAAGDAAEPSPEKPTSFAKTLTQSDANNGGGFSVPRYCAETIFPKLDYRADPPVQTVLAKDVHGVVWKFRHIYRGTPRRHLLTTGWSTFVNQKKLVAGDSIVFLRTRHGELCVGIRRAKRMACGGMECMSGWNAPGYGGGGFSAFLKEEESKLMKGHGGGGYMKGKGKVRMADVVEAASLASSGQPFEVAYYPRASTPDFVVKAASVQAAMRIQWCSGMRFKMAFETEDSSRISWFMGTISSVQVADPNRWPNSPWRLLQVTWDEPDLLQNVKCVSPWLVELVSSIPPIHLGPFSSPRKKLRVPPHPDFPFEGHLLNPIFHGNPLGPSNSPLCCYPDTAPAGIQGARHAQFGLPLTDHQLNKLHLGLLHSGSFNRLDAITPPSRISKGFVVSSAPAHDNISCLLSISTPQVAEKSDDRKTTPHIMLFGKAIFTEQQITSSGSTETLSPGVTGNSSPNGNAHKTGNASDGSGSSICIGFSSQGHEASDLGLEAGHCKVFMESEDVGRTIDLSVFGSYEELYGRLADMFGIEKEEIINHLHFRDAAGVVKHPGEVPFSDFMKAARRLTIIAGDRERIERPLIECLVEQA</sequence>
<dbReference type="InterPro" id="IPR010525">
    <property type="entry name" value="ARF_dom"/>
</dbReference>
<dbReference type="Proteomes" id="UP000007752">
    <property type="component" value="Chromosome 10"/>
</dbReference>
<keyword evidence="7 10" id="KW-0804">Transcription</keyword>
<dbReference type="Gene3D" id="2.40.330.10">
    <property type="entry name" value="DNA-binding pseudobarrel domain"/>
    <property type="match status" value="1"/>
</dbReference>
<keyword evidence="8 10" id="KW-0539">Nucleus</keyword>
<gene>
    <name evidence="14" type="ORF">OsJ_31911</name>
</gene>